<reference evidence="5" key="1">
    <citation type="journal article" date="2023" name="bioRxiv">
        <title>Scaffold-level genome assemblies of two parasitoid biocontrol wasps reveal the parthenogenesis mechanism and an associated novel virus.</title>
        <authorList>
            <person name="Inwood S."/>
            <person name="Skelly J."/>
            <person name="Guhlin J."/>
            <person name="Harrop T."/>
            <person name="Goldson S."/>
            <person name="Dearden P."/>
        </authorList>
    </citation>
    <scope>NUCLEOTIDE SEQUENCE</scope>
    <source>
        <strain evidence="5">Irish</strain>
        <tissue evidence="5">Whole body</tissue>
    </source>
</reference>
<dbReference type="Pfam" id="PF03184">
    <property type="entry name" value="DDE_1"/>
    <property type="match status" value="1"/>
</dbReference>
<evidence type="ECO:0000313" key="5">
    <source>
        <dbReference type="EMBL" id="KAK0164521.1"/>
    </source>
</evidence>
<protein>
    <recommendedName>
        <fullName evidence="4">HTH CENPB-type domain-containing protein</fullName>
    </recommendedName>
</protein>
<evidence type="ECO:0000256" key="2">
    <source>
        <dbReference type="ARBA" id="ARBA00023125"/>
    </source>
</evidence>
<dbReference type="Proteomes" id="UP001168990">
    <property type="component" value="Unassembled WGS sequence"/>
</dbReference>
<organism evidence="5 6">
    <name type="scientific">Microctonus aethiopoides</name>
    <dbReference type="NCBI Taxonomy" id="144406"/>
    <lineage>
        <taxon>Eukaryota</taxon>
        <taxon>Metazoa</taxon>
        <taxon>Ecdysozoa</taxon>
        <taxon>Arthropoda</taxon>
        <taxon>Hexapoda</taxon>
        <taxon>Insecta</taxon>
        <taxon>Pterygota</taxon>
        <taxon>Neoptera</taxon>
        <taxon>Endopterygota</taxon>
        <taxon>Hymenoptera</taxon>
        <taxon>Apocrita</taxon>
        <taxon>Ichneumonoidea</taxon>
        <taxon>Braconidae</taxon>
        <taxon>Euphorinae</taxon>
        <taxon>Microctonus</taxon>
    </lineage>
</organism>
<dbReference type="EMBL" id="JAQQBS010001422">
    <property type="protein sequence ID" value="KAK0164521.1"/>
    <property type="molecule type" value="Genomic_DNA"/>
</dbReference>
<dbReference type="InterPro" id="IPR007889">
    <property type="entry name" value="HTH_Psq"/>
</dbReference>
<dbReference type="SUPFAM" id="SSF46689">
    <property type="entry name" value="Homeodomain-like"/>
    <property type="match status" value="2"/>
</dbReference>
<reference evidence="5" key="2">
    <citation type="submission" date="2023-03" db="EMBL/GenBank/DDBJ databases">
        <authorList>
            <person name="Inwood S.N."/>
            <person name="Skelly J.G."/>
            <person name="Guhlin J."/>
            <person name="Harrop T.W.R."/>
            <person name="Goldson S.G."/>
            <person name="Dearden P.K."/>
        </authorList>
    </citation>
    <scope>NUCLEOTIDE SEQUENCE</scope>
    <source>
        <strain evidence="5">Irish</strain>
        <tissue evidence="5">Whole body</tissue>
    </source>
</reference>
<keyword evidence="3" id="KW-0539">Nucleus</keyword>
<dbReference type="Gene3D" id="1.10.10.60">
    <property type="entry name" value="Homeodomain-like"/>
    <property type="match status" value="2"/>
</dbReference>
<sequence>MTDVSNIMAENIEKIKKRKISLTVDDRVNILQRLEAGELAVNLAKEYHVSQSAISGIKKRQENIFKVKNILENCEGNTKKKRFKGTEDTALEQKLYLWITEQRNMGLQITGPMLKKQALLFNENLGGSDNFKASNGWLDLFKKRHGLKYLSVQGQNSSVIRKSSEETQEKIAEIISITGTGPEYIYSCTDIGLYWKTIPHKSNVKKSMKKTEQKKIPSNRVTIMLCSNASGTHKLTLFIVGKSVQPRCLEAVKYLPVIYDHQINACIDNEMMKKWYTSVFIPEVKEKHNLNHNKNTKIILIMDNVFCHHFQDELNDICPSCTTFFLPSNVKPSIQPLDQGITELFKKCYRNILLLAILAENYSQNSENFLNSYNLLDCFNFCSLAWNEITSDNIRRCWSHIIPTESRSTCNVQENDVIALHSLVVQIPGLNELTFQDTRNWLNVDSDKIGWEDYVDDDLISNQCSDEMVDNSIEELGDQVEDDYEDLSVLEDKCTLNTRISSGEALNALRTYRQWYETCEGASSSTLQTLHEANLFTIKKICEERTITH</sequence>
<dbReference type="PROSITE" id="PS51253">
    <property type="entry name" value="HTH_CENPB"/>
    <property type="match status" value="1"/>
</dbReference>
<dbReference type="SMART" id="SM00674">
    <property type="entry name" value="CENPB"/>
    <property type="match status" value="1"/>
</dbReference>
<feature type="domain" description="HTH CENPB-type" evidence="4">
    <location>
        <begin position="79"/>
        <end position="151"/>
    </location>
</feature>
<dbReference type="InterPro" id="IPR050863">
    <property type="entry name" value="CenT-Element_Derived"/>
</dbReference>
<dbReference type="InterPro" id="IPR009057">
    <property type="entry name" value="Homeodomain-like_sf"/>
</dbReference>
<dbReference type="InterPro" id="IPR004875">
    <property type="entry name" value="DDE_SF_endonuclease_dom"/>
</dbReference>
<dbReference type="GO" id="GO:0003677">
    <property type="term" value="F:DNA binding"/>
    <property type="evidence" value="ECO:0007669"/>
    <property type="project" value="UniProtKB-KW"/>
</dbReference>
<dbReference type="PANTHER" id="PTHR19303">
    <property type="entry name" value="TRANSPOSON"/>
    <property type="match status" value="1"/>
</dbReference>
<dbReference type="Pfam" id="PF04218">
    <property type="entry name" value="CENP-B_N"/>
    <property type="match status" value="1"/>
</dbReference>
<evidence type="ECO:0000256" key="3">
    <source>
        <dbReference type="ARBA" id="ARBA00023242"/>
    </source>
</evidence>
<name>A0AA39F800_9HYME</name>
<proteinExistence type="predicted"/>
<evidence type="ECO:0000259" key="4">
    <source>
        <dbReference type="PROSITE" id="PS51253"/>
    </source>
</evidence>
<dbReference type="InterPro" id="IPR006600">
    <property type="entry name" value="HTH_CenpB_DNA-bd_dom"/>
</dbReference>
<accession>A0AA39F800</accession>
<evidence type="ECO:0000256" key="1">
    <source>
        <dbReference type="ARBA" id="ARBA00004123"/>
    </source>
</evidence>
<dbReference type="Pfam" id="PF03221">
    <property type="entry name" value="HTH_Tnp_Tc5"/>
    <property type="match status" value="1"/>
</dbReference>
<dbReference type="GO" id="GO:0005634">
    <property type="term" value="C:nucleus"/>
    <property type="evidence" value="ECO:0007669"/>
    <property type="project" value="UniProtKB-SubCell"/>
</dbReference>
<keyword evidence="2" id="KW-0238">DNA-binding</keyword>
<gene>
    <name evidence="5" type="ORF">PV328_003140</name>
</gene>
<keyword evidence="6" id="KW-1185">Reference proteome</keyword>
<comment type="subcellular location">
    <subcellularLocation>
        <location evidence="1">Nucleus</location>
    </subcellularLocation>
</comment>
<dbReference type="PANTHER" id="PTHR19303:SF73">
    <property type="entry name" value="PROTEIN PDC2"/>
    <property type="match status" value="1"/>
</dbReference>
<dbReference type="AlphaFoldDB" id="A0AA39F800"/>
<comment type="caution">
    <text evidence="5">The sequence shown here is derived from an EMBL/GenBank/DDBJ whole genome shotgun (WGS) entry which is preliminary data.</text>
</comment>
<evidence type="ECO:0000313" key="6">
    <source>
        <dbReference type="Proteomes" id="UP001168990"/>
    </source>
</evidence>